<dbReference type="Proteomes" id="UP000755104">
    <property type="component" value="Unassembled WGS sequence"/>
</dbReference>
<keyword evidence="3" id="KW-1185">Reference proteome</keyword>
<dbReference type="RefSeq" id="WP_221558009.1">
    <property type="nucleotide sequence ID" value="NZ_JAIGNO010000005.1"/>
</dbReference>
<sequence>MSDDGTKELTMKYVFSFMLVVAIALTAMFVFPAAPAKAVVPVFDMGLLTNTVSQDHNVKSEQRRAAAGSPTLLSPDPASSAPQLSPSVLRYRPSIEERRDNLASFVEKTRRVDPASAEIMERDFATKDIIGNMERAIAPYGFEITNVSHAYAYWWITAWSAVSDPTVDFSDTQVDAVKRQSADAMLAIPQFGELSNAQKQELAEVYLVQAAQIAATVAHHQGDPVQTRAVAEAIKEGASKSGMDLDKMVLTESGFELR</sequence>
<feature type="region of interest" description="Disordered" evidence="1">
    <location>
        <begin position="54"/>
        <end position="85"/>
    </location>
</feature>
<comment type="caution">
    <text evidence="2">The sequence shown here is derived from an EMBL/GenBank/DDBJ whole genome shotgun (WGS) entry which is preliminary data.</text>
</comment>
<dbReference type="Pfam" id="PF20388">
    <property type="entry name" value="DUF6683"/>
    <property type="match status" value="1"/>
</dbReference>
<dbReference type="EMBL" id="JAIGNO010000005">
    <property type="protein sequence ID" value="MBX7482745.1"/>
    <property type="molecule type" value="Genomic_DNA"/>
</dbReference>
<protein>
    <submittedName>
        <fullName evidence="2">Uncharacterized protein</fullName>
    </submittedName>
</protein>
<accession>A0ABS7J9U6</accession>
<proteinExistence type="predicted"/>
<evidence type="ECO:0000313" key="2">
    <source>
        <dbReference type="EMBL" id="MBX7482745.1"/>
    </source>
</evidence>
<reference evidence="2 3" key="1">
    <citation type="submission" date="2021-08" db="EMBL/GenBank/DDBJ databases">
        <title>Comparative Genomics Analysis of the Genus Qipengyuania Reveals Extensive Genetic Diversity and Metabolic Versatility, Including the Description of Fifteen Novel Species.</title>
        <authorList>
            <person name="Liu Y."/>
        </authorList>
    </citation>
    <scope>NUCLEOTIDE SEQUENCE [LARGE SCALE GENOMIC DNA]</scope>
    <source>
        <strain evidence="2 3">6D47A</strain>
    </source>
</reference>
<evidence type="ECO:0000256" key="1">
    <source>
        <dbReference type="SAM" id="MobiDB-lite"/>
    </source>
</evidence>
<dbReference type="InterPro" id="IPR046505">
    <property type="entry name" value="DUF6683"/>
</dbReference>
<name>A0ABS7J9U6_9SPHN</name>
<evidence type="ECO:0000313" key="3">
    <source>
        <dbReference type="Proteomes" id="UP000755104"/>
    </source>
</evidence>
<gene>
    <name evidence="2" type="ORF">K3174_09380</name>
</gene>
<organism evidence="2 3">
    <name type="scientific">Qipengyuania qiaonensis</name>
    <dbReference type="NCBI Taxonomy" id="2867240"/>
    <lineage>
        <taxon>Bacteria</taxon>
        <taxon>Pseudomonadati</taxon>
        <taxon>Pseudomonadota</taxon>
        <taxon>Alphaproteobacteria</taxon>
        <taxon>Sphingomonadales</taxon>
        <taxon>Erythrobacteraceae</taxon>
        <taxon>Qipengyuania</taxon>
    </lineage>
</organism>